<organism evidence="2 3">
    <name type="scientific">Comamonas endophytica</name>
    <dbReference type="NCBI Taxonomy" id="2949090"/>
    <lineage>
        <taxon>Bacteria</taxon>
        <taxon>Pseudomonadati</taxon>
        <taxon>Pseudomonadota</taxon>
        <taxon>Betaproteobacteria</taxon>
        <taxon>Burkholderiales</taxon>
        <taxon>Comamonadaceae</taxon>
        <taxon>Comamonas</taxon>
    </lineage>
</organism>
<evidence type="ECO:0000313" key="2">
    <source>
        <dbReference type="EMBL" id="UYG51202.1"/>
    </source>
</evidence>
<reference evidence="2" key="1">
    <citation type="submission" date="2022-09" db="EMBL/GenBank/DDBJ databases">
        <title>The complete genome of Acidovorax sp. 5MLIR.</title>
        <authorList>
            <person name="Liu L."/>
            <person name="Yue J."/>
            <person name="Yang F."/>
            <person name="Yuan J."/>
            <person name="Li L."/>
        </authorList>
    </citation>
    <scope>NUCLEOTIDE SEQUENCE</scope>
    <source>
        <strain evidence="2">5MLIR</strain>
    </source>
</reference>
<dbReference type="InterPro" id="IPR032466">
    <property type="entry name" value="Metal_Hydrolase"/>
</dbReference>
<dbReference type="Proteomes" id="UP001162800">
    <property type="component" value="Chromosome"/>
</dbReference>
<name>A0ABY6G9Y4_9BURK</name>
<dbReference type="RefSeq" id="WP_231044530.1">
    <property type="nucleotide sequence ID" value="NZ_CP106881.1"/>
</dbReference>
<keyword evidence="3" id="KW-1185">Reference proteome</keyword>
<evidence type="ECO:0000313" key="3">
    <source>
        <dbReference type="Proteomes" id="UP001162800"/>
    </source>
</evidence>
<dbReference type="InterPro" id="IPR006680">
    <property type="entry name" value="Amidohydro-rel"/>
</dbReference>
<dbReference type="PANTHER" id="PTHR35563">
    <property type="entry name" value="BARREL METAL-DEPENDENT HYDROLASE, PUTATIVE (AFU_ORTHOLOGUE AFUA_1G16240)-RELATED"/>
    <property type="match status" value="1"/>
</dbReference>
<evidence type="ECO:0000259" key="1">
    <source>
        <dbReference type="Pfam" id="PF04909"/>
    </source>
</evidence>
<dbReference type="Gene3D" id="3.20.20.140">
    <property type="entry name" value="Metal-dependent hydrolases"/>
    <property type="match status" value="1"/>
</dbReference>
<gene>
    <name evidence="2" type="ORF">M9799_14165</name>
</gene>
<protein>
    <submittedName>
        <fullName evidence="2">Amidohydrolase family protein</fullName>
    </submittedName>
</protein>
<proteinExistence type="predicted"/>
<dbReference type="InterPro" id="IPR052358">
    <property type="entry name" value="Aro_Compnd_Degr_Hydrolases"/>
</dbReference>
<sequence>MSEKTYTDTPSKPALTLPAGACDAHVHVFGPCARFPYAVERSFTPADAGKESLFALHRHLGISRCVIVQSACHGFDNSAVADAIAAGQGKYLGVALAPVDMSDSELAVLAAQGFRAVRFNFMRHLAGAPVEDVLALTPRLAALGMHLQVHFESSLVHSVGAQLQASAVPVVIDHMGRVDARLGAAHEDFQALQGLLARNPQFYVKVSGVDRIDSVPPYIHGKPLARQLVERFPQQCLWGTDWPHPNHTHIPDDGQLVDALAEIAPTPQLLQALLVDNPQRLYQF</sequence>
<accession>A0ABY6G9Y4</accession>
<feature type="domain" description="Amidohydrolase-related" evidence="1">
    <location>
        <begin position="22"/>
        <end position="284"/>
    </location>
</feature>
<dbReference type="EMBL" id="CP106881">
    <property type="protein sequence ID" value="UYG51202.1"/>
    <property type="molecule type" value="Genomic_DNA"/>
</dbReference>
<dbReference type="PANTHER" id="PTHR35563:SF2">
    <property type="entry name" value="BARREL METAL-DEPENDENT HYDROLASE, PUTATIVE (AFU_ORTHOLOGUE AFUA_1G16240)-RELATED"/>
    <property type="match status" value="1"/>
</dbReference>
<dbReference type="SUPFAM" id="SSF51556">
    <property type="entry name" value="Metallo-dependent hydrolases"/>
    <property type="match status" value="1"/>
</dbReference>
<dbReference type="Pfam" id="PF04909">
    <property type="entry name" value="Amidohydro_2"/>
    <property type="match status" value="1"/>
</dbReference>